<dbReference type="KEGG" id="echi:FKX85_07585"/>
<evidence type="ECO:0000256" key="4">
    <source>
        <dbReference type="ARBA" id="ARBA00022989"/>
    </source>
</evidence>
<dbReference type="PANTHER" id="PTHR10010">
    <property type="entry name" value="SOLUTE CARRIER FAMILY 34 SODIUM PHOSPHATE , MEMBER 2-RELATED"/>
    <property type="match status" value="1"/>
</dbReference>
<comment type="subcellular location">
    <subcellularLocation>
        <location evidence="1">Cell membrane</location>
        <topology evidence="1">Multi-pass membrane protein</topology>
    </subcellularLocation>
</comment>
<feature type="transmembrane region" description="Helical" evidence="6">
    <location>
        <begin position="12"/>
        <end position="36"/>
    </location>
</feature>
<gene>
    <name evidence="7" type="ORF">FKX85_07585</name>
</gene>
<feature type="transmembrane region" description="Helical" evidence="6">
    <location>
        <begin position="347"/>
        <end position="367"/>
    </location>
</feature>
<feature type="transmembrane region" description="Helical" evidence="6">
    <location>
        <begin position="91"/>
        <end position="114"/>
    </location>
</feature>
<dbReference type="PANTHER" id="PTHR10010:SF46">
    <property type="entry name" value="SODIUM-DEPENDENT PHOSPHATE TRANSPORT PROTEIN 2B"/>
    <property type="match status" value="1"/>
</dbReference>
<evidence type="ECO:0000256" key="3">
    <source>
        <dbReference type="ARBA" id="ARBA00022692"/>
    </source>
</evidence>
<proteinExistence type="predicted"/>
<organism evidence="7 8">
    <name type="scientific">Echinicola soli</name>
    <dbReference type="NCBI Taxonomy" id="2591634"/>
    <lineage>
        <taxon>Bacteria</taxon>
        <taxon>Pseudomonadati</taxon>
        <taxon>Bacteroidota</taxon>
        <taxon>Cytophagia</taxon>
        <taxon>Cytophagales</taxon>
        <taxon>Cyclobacteriaceae</taxon>
        <taxon>Echinicola</taxon>
    </lineage>
</organism>
<dbReference type="GO" id="GO:0005886">
    <property type="term" value="C:plasma membrane"/>
    <property type="evidence" value="ECO:0007669"/>
    <property type="project" value="UniProtKB-SubCell"/>
</dbReference>
<keyword evidence="8" id="KW-1185">Reference proteome</keyword>
<feature type="transmembrane region" description="Helical" evidence="6">
    <location>
        <begin position="126"/>
        <end position="147"/>
    </location>
</feature>
<evidence type="ECO:0000256" key="2">
    <source>
        <dbReference type="ARBA" id="ARBA00022475"/>
    </source>
</evidence>
<dbReference type="InterPro" id="IPR003841">
    <property type="entry name" value="Na/Pi_transpt"/>
</dbReference>
<evidence type="ECO:0000256" key="1">
    <source>
        <dbReference type="ARBA" id="ARBA00004651"/>
    </source>
</evidence>
<dbReference type="RefSeq" id="WP_141614158.1">
    <property type="nucleotide sequence ID" value="NZ_CP041253.1"/>
</dbReference>
<feature type="transmembrane region" description="Helical" evidence="6">
    <location>
        <begin position="193"/>
        <end position="215"/>
    </location>
</feature>
<feature type="transmembrane region" description="Helical" evidence="6">
    <location>
        <begin position="304"/>
        <end position="327"/>
    </location>
</feature>
<protein>
    <submittedName>
        <fullName evidence="7">Na/Pi cotransporter family protein</fullName>
    </submittedName>
</protein>
<feature type="transmembrane region" description="Helical" evidence="6">
    <location>
        <begin position="243"/>
        <end position="265"/>
    </location>
</feature>
<evidence type="ECO:0000313" key="7">
    <source>
        <dbReference type="EMBL" id="QDH78905.1"/>
    </source>
</evidence>
<accession>A0A514CGF8</accession>
<dbReference type="AlphaFoldDB" id="A0A514CGF8"/>
<name>A0A514CGF8_9BACT</name>
<dbReference type="GO" id="GO:0005436">
    <property type="term" value="F:sodium:phosphate symporter activity"/>
    <property type="evidence" value="ECO:0007669"/>
    <property type="project" value="InterPro"/>
</dbReference>
<dbReference type="OrthoDB" id="9763003at2"/>
<sequence>MAELTQKKEYNHWWIMAVQMLFALILFMTSIDLLTVSLLNMNNEVANEIFLATNNPFVGLFIGLLMTALIQSSSTVTAMVVAVVASGSLSIMQAVPIVMGANIGTTLTSTLVSFTYIMKKSEFRKAISTGVLHDLFNIITVIILLPLEYYFGFLSKVAAFVSSSLLSVTDGIDEDYTYNIIFTRSLSNLIIDWIKIPILALVTSVIILFLSIKILSSSVYKTFISPSFKEVSKHIFKYPYRSFAYGVFFTAAVQSSTVTTSLLVPAVATKKVSLNKVFPFIIGANIGTTITAAIAAIYKTEAAIAIAIVHFLFNFIGALVFLPFPVLRNIPVKLAIHFGKNAAKKKVIGVAYILLTFFIIPFILIYLNKDDDTRNLDMEKGKVEIQATTPPKSTYEKLN</sequence>
<dbReference type="EMBL" id="CP041253">
    <property type="protein sequence ID" value="QDH78905.1"/>
    <property type="molecule type" value="Genomic_DNA"/>
</dbReference>
<keyword evidence="2" id="KW-1003">Cell membrane</keyword>
<keyword evidence="4 6" id="KW-1133">Transmembrane helix</keyword>
<dbReference type="Pfam" id="PF02690">
    <property type="entry name" value="Na_Pi_cotrans"/>
    <property type="match status" value="2"/>
</dbReference>
<keyword evidence="5 6" id="KW-0472">Membrane</keyword>
<dbReference type="GO" id="GO:0044341">
    <property type="term" value="P:sodium-dependent phosphate transport"/>
    <property type="evidence" value="ECO:0007669"/>
    <property type="project" value="InterPro"/>
</dbReference>
<feature type="transmembrane region" description="Helical" evidence="6">
    <location>
        <begin position="57"/>
        <end position="85"/>
    </location>
</feature>
<reference evidence="7 8" key="1">
    <citation type="submission" date="2019-06" db="EMBL/GenBank/DDBJ databases">
        <title>Echinicola alkalisoli sp. nov. isolated from saline soil.</title>
        <authorList>
            <person name="Sun J.-Q."/>
            <person name="Xu L."/>
        </authorList>
    </citation>
    <scope>NUCLEOTIDE SEQUENCE [LARGE SCALE GENOMIC DNA]</scope>
    <source>
        <strain evidence="7 8">LN3S3</strain>
    </source>
</reference>
<dbReference type="Proteomes" id="UP000316614">
    <property type="component" value="Chromosome"/>
</dbReference>
<evidence type="ECO:0000256" key="5">
    <source>
        <dbReference type="ARBA" id="ARBA00023136"/>
    </source>
</evidence>
<feature type="transmembrane region" description="Helical" evidence="6">
    <location>
        <begin position="277"/>
        <end position="298"/>
    </location>
</feature>
<keyword evidence="3 6" id="KW-0812">Transmembrane</keyword>
<evidence type="ECO:0000256" key="6">
    <source>
        <dbReference type="SAM" id="Phobius"/>
    </source>
</evidence>
<evidence type="ECO:0000313" key="8">
    <source>
        <dbReference type="Proteomes" id="UP000316614"/>
    </source>
</evidence>
<dbReference type="NCBIfam" id="NF037997">
    <property type="entry name" value="Na_Pi_symport"/>
    <property type="match status" value="2"/>
</dbReference>